<dbReference type="RefSeq" id="XP_033595126.1">
    <property type="nucleotide sequence ID" value="XM_033740340.1"/>
</dbReference>
<dbReference type="EMBL" id="ML996600">
    <property type="protein sequence ID" value="KAF2752675.1"/>
    <property type="molecule type" value="Genomic_DNA"/>
</dbReference>
<evidence type="ECO:0000313" key="2">
    <source>
        <dbReference type="Proteomes" id="UP000799437"/>
    </source>
</evidence>
<keyword evidence="2" id="KW-1185">Reference proteome</keyword>
<dbReference type="GeneID" id="54481394"/>
<gene>
    <name evidence="1" type="ORF">EJ05DRAFT_269307</name>
</gene>
<sequence>MVSPLRPNRQSTSTFTIKTPSLSPSSFFLLSLFSLFLSLRPCPSHLLQLLSLGLNESSIRHFCKPRRRLIAALPPFALSFHSYSGTDVQLFVP</sequence>
<accession>A0A6A6VRA4</accession>
<name>A0A6A6VRA4_9PEZI</name>
<dbReference type="Proteomes" id="UP000799437">
    <property type="component" value="Unassembled WGS sequence"/>
</dbReference>
<evidence type="ECO:0000313" key="1">
    <source>
        <dbReference type="EMBL" id="KAF2752675.1"/>
    </source>
</evidence>
<dbReference type="AlphaFoldDB" id="A0A6A6VRA4"/>
<reference evidence="1" key="1">
    <citation type="journal article" date="2020" name="Stud. Mycol.">
        <title>101 Dothideomycetes genomes: a test case for predicting lifestyles and emergence of pathogens.</title>
        <authorList>
            <person name="Haridas S."/>
            <person name="Albert R."/>
            <person name="Binder M."/>
            <person name="Bloem J."/>
            <person name="Labutti K."/>
            <person name="Salamov A."/>
            <person name="Andreopoulos B."/>
            <person name="Baker S."/>
            <person name="Barry K."/>
            <person name="Bills G."/>
            <person name="Bluhm B."/>
            <person name="Cannon C."/>
            <person name="Castanera R."/>
            <person name="Culley D."/>
            <person name="Daum C."/>
            <person name="Ezra D."/>
            <person name="Gonzalez J."/>
            <person name="Henrissat B."/>
            <person name="Kuo A."/>
            <person name="Liang C."/>
            <person name="Lipzen A."/>
            <person name="Lutzoni F."/>
            <person name="Magnuson J."/>
            <person name="Mondo S."/>
            <person name="Nolan M."/>
            <person name="Ohm R."/>
            <person name="Pangilinan J."/>
            <person name="Park H.-J."/>
            <person name="Ramirez L."/>
            <person name="Alfaro M."/>
            <person name="Sun H."/>
            <person name="Tritt A."/>
            <person name="Yoshinaga Y."/>
            <person name="Zwiers L.-H."/>
            <person name="Turgeon B."/>
            <person name="Goodwin S."/>
            <person name="Spatafora J."/>
            <person name="Crous P."/>
            <person name="Grigoriev I."/>
        </authorList>
    </citation>
    <scope>NUCLEOTIDE SEQUENCE</scope>
    <source>
        <strain evidence="1">CBS 121739</strain>
    </source>
</reference>
<organism evidence="1 2">
    <name type="scientific">Pseudovirgaria hyperparasitica</name>
    <dbReference type="NCBI Taxonomy" id="470096"/>
    <lineage>
        <taxon>Eukaryota</taxon>
        <taxon>Fungi</taxon>
        <taxon>Dikarya</taxon>
        <taxon>Ascomycota</taxon>
        <taxon>Pezizomycotina</taxon>
        <taxon>Dothideomycetes</taxon>
        <taxon>Dothideomycetes incertae sedis</taxon>
        <taxon>Acrospermales</taxon>
        <taxon>Acrospermaceae</taxon>
        <taxon>Pseudovirgaria</taxon>
    </lineage>
</organism>
<protein>
    <submittedName>
        <fullName evidence="1">Uncharacterized protein</fullName>
    </submittedName>
</protein>
<proteinExistence type="predicted"/>